<gene>
    <name evidence="12" type="ORF">BCR44DRAFT_35675</name>
</gene>
<evidence type="ECO:0000256" key="3">
    <source>
        <dbReference type="ARBA" id="ARBA00022448"/>
    </source>
</evidence>
<evidence type="ECO:0000256" key="2">
    <source>
        <dbReference type="ARBA" id="ARBA00007312"/>
    </source>
</evidence>
<dbReference type="PANTHER" id="PTHR12966">
    <property type="entry name" value="NADH DEHYDROGENASE UBIQUINONE 1 ALPHA SUBCOMPLEX SUBUNIT 13"/>
    <property type="match status" value="1"/>
</dbReference>
<evidence type="ECO:0000256" key="10">
    <source>
        <dbReference type="ARBA" id="ARBA00023136"/>
    </source>
</evidence>
<keyword evidence="3 11" id="KW-0813">Transport</keyword>
<evidence type="ECO:0000256" key="11">
    <source>
        <dbReference type="RuleBase" id="RU368034"/>
    </source>
</evidence>
<accession>A0A1Y2HZL6</accession>
<keyword evidence="10 11" id="KW-0472">Membrane</keyword>
<dbReference type="STRING" id="765915.A0A1Y2HZL6"/>
<keyword evidence="6 11" id="KW-0999">Mitochondrion inner membrane</keyword>
<protein>
    <recommendedName>
        <fullName evidence="11">NADH dehydrogenase [ubiquinone] 1 alpha subcomplex subunit 13</fullName>
    </recommendedName>
</protein>
<evidence type="ECO:0000256" key="9">
    <source>
        <dbReference type="ARBA" id="ARBA00023128"/>
    </source>
</evidence>
<dbReference type="GO" id="GO:0005743">
    <property type="term" value="C:mitochondrial inner membrane"/>
    <property type="evidence" value="ECO:0007669"/>
    <property type="project" value="UniProtKB-SubCell"/>
</dbReference>
<feature type="transmembrane region" description="Helical" evidence="11">
    <location>
        <begin position="33"/>
        <end position="52"/>
    </location>
</feature>
<keyword evidence="7 11" id="KW-0249">Electron transport</keyword>
<evidence type="ECO:0000256" key="5">
    <source>
        <dbReference type="ARBA" id="ARBA00022692"/>
    </source>
</evidence>
<organism evidence="12 13">
    <name type="scientific">Catenaria anguillulae PL171</name>
    <dbReference type="NCBI Taxonomy" id="765915"/>
    <lineage>
        <taxon>Eukaryota</taxon>
        <taxon>Fungi</taxon>
        <taxon>Fungi incertae sedis</taxon>
        <taxon>Blastocladiomycota</taxon>
        <taxon>Blastocladiomycetes</taxon>
        <taxon>Blastocladiales</taxon>
        <taxon>Catenariaceae</taxon>
        <taxon>Catenaria</taxon>
    </lineage>
</organism>
<dbReference type="OrthoDB" id="3308at2759"/>
<dbReference type="Pfam" id="PF06212">
    <property type="entry name" value="GRIM-19"/>
    <property type="match status" value="1"/>
</dbReference>
<comment type="similarity">
    <text evidence="2 11">Belongs to the complex I NDUFA13 subunit family.</text>
</comment>
<evidence type="ECO:0000256" key="8">
    <source>
        <dbReference type="ARBA" id="ARBA00022989"/>
    </source>
</evidence>
<evidence type="ECO:0000256" key="6">
    <source>
        <dbReference type="ARBA" id="ARBA00022792"/>
    </source>
</evidence>
<keyword evidence="5 11" id="KW-0812">Transmembrane</keyword>
<dbReference type="PANTHER" id="PTHR12966:SF0">
    <property type="entry name" value="NADH DEHYDROGENASE [UBIQUINONE] 1 ALPHA SUBCOMPLEX SUBUNIT 13"/>
    <property type="match status" value="1"/>
</dbReference>
<keyword evidence="4 11" id="KW-0679">Respiratory chain</keyword>
<keyword evidence="13" id="KW-1185">Reference proteome</keyword>
<evidence type="ECO:0000256" key="7">
    <source>
        <dbReference type="ARBA" id="ARBA00022982"/>
    </source>
</evidence>
<dbReference type="AlphaFoldDB" id="A0A1Y2HZL6"/>
<evidence type="ECO:0000313" key="13">
    <source>
        <dbReference type="Proteomes" id="UP000193411"/>
    </source>
</evidence>
<comment type="caution">
    <text evidence="12">The sequence shown here is derived from an EMBL/GenBank/DDBJ whole genome shotgun (WGS) entry which is preliminary data.</text>
</comment>
<comment type="subcellular location">
    <subcellularLocation>
        <location evidence="1 11">Mitochondrion inner membrane</location>
        <topology evidence="1 11">Single-pass membrane protein</topology>
        <orientation evidence="1 11">Matrix side</orientation>
    </subcellularLocation>
</comment>
<dbReference type="InterPro" id="IPR009346">
    <property type="entry name" value="GRIM-19"/>
</dbReference>
<keyword evidence="9 11" id="KW-0496">Mitochondrion</keyword>
<proteinExistence type="inferred from homology"/>
<name>A0A1Y2HZL6_9FUNG</name>
<evidence type="ECO:0000256" key="4">
    <source>
        <dbReference type="ARBA" id="ARBA00022660"/>
    </source>
</evidence>
<dbReference type="GO" id="GO:0045271">
    <property type="term" value="C:respiratory chain complex I"/>
    <property type="evidence" value="ECO:0007669"/>
    <property type="project" value="UniProtKB-UniRule"/>
</dbReference>
<evidence type="ECO:0000256" key="1">
    <source>
        <dbReference type="ARBA" id="ARBA00004298"/>
    </source>
</evidence>
<comment type="function">
    <text evidence="11">Complex I functions in the transfer of electrons from NADH to the respiratory chain. Accessory subunit of the mitochondrial membrane respiratory chain NADH dehydrogenase (Complex I), that is believed not to be involved in catalysis.</text>
</comment>
<dbReference type="EMBL" id="MCFL01000004">
    <property type="protein sequence ID" value="ORZ40038.1"/>
    <property type="molecule type" value="Genomic_DNA"/>
</dbReference>
<dbReference type="Proteomes" id="UP000193411">
    <property type="component" value="Unassembled WGS sequence"/>
</dbReference>
<feature type="non-terminal residue" evidence="12">
    <location>
        <position position="133"/>
    </location>
</feature>
<keyword evidence="8 11" id="KW-1133">Transmembrane helix</keyword>
<evidence type="ECO:0000313" key="12">
    <source>
        <dbReference type="EMBL" id="ORZ40038.1"/>
    </source>
</evidence>
<reference evidence="12 13" key="1">
    <citation type="submission" date="2016-07" db="EMBL/GenBank/DDBJ databases">
        <title>Pervasive Adenine N6-methylation of Active Genes in Fungi.</title>
        <authorList>
            <consortium name="DOE Joint Genome Institute"/>
            <person name="Mondo S.J."/>
            <person name="Dannebaum R.O."/>
            <person name="Kuo R.C."/>
            <person name="Labutti K."/>
            <person name="Haridas S."/>
            <person name="Kuo A."/>
            <person name="Salamov A."/>
            <person name="Ahrendt S.R."/>
            <person name="Lipzen A."/>
            <person name="Sullivan W."/>
            <person name="Andreopoulos W.B."/>
            <person name="Clum A."/>
            <person name="Lindquist E."/>
            <person name="Daum C."/>
            <person name="Ramamoorthy G.K."/>
            <person name="Gryganskyi A."/>
            <person name="Culley D."/>
            <person name="Magnuson J.K."/>
            <person name="James T.Y."/>
            <person name="O'Malley M.A."/>
            <person name="Stajich J.E."/>
            <person name="Spatafora J.W."/>
            <person name="Visel A."/>
            <person name="Grigoriev I.V."/>
        </authorList>
    </citation>
    <scope>NUCLEOTIDE SEQUENCE [LARGE SCALE GENOMIC DNA]</scope>
    <source>
        <strain evidence="12 13">PL171</strain>
    </source>
</reference>
<sequence>MSQNVGYVQDMPPKGGFEPLRYKRNLPARGPSGAVLFASVIGICAYGWYWTIQGIRERRELRREQTWSRIHLVPLLQAEADRGEARLLQQQEEIERKAMAGVANWEEARKIYHTKRYVPPTILVADEKFLNLW</sequence>